<name>D0LS78_HALO1</name>
<dbReference type="EMBL" id="CP001804">
    <property type="protein sequence ID" value="ACY13775.1"/>
    <property type="molecule type" value="Genomic_DNA"/>
</dbReference>
<protein>
    <submittedName>
        <fullName evidence="1">Uncharacterized protein</fullName>
    </submittedName>
</protein>
<gene>
    <name evidence="1" type="ordered locus">Hoch_1208</name>
</gene>
<dbReference type="InterPro" id="IPR049799">
    <property type="entry name" value="SitI3-like"/>
</dbReference>
<sequence length="151" mass="16464">MSIEYALKIVSSTPPGRIAELVRGAEDANLERLPRGLAVGLPGVRCAVVPVDDIDAEIAEESYGLHPNVAVVFRIDKSRRTEGLRMMQAALMRILIVEPGDAILLANLEHPALRRRDGRGVLIDRFGPWPKEMLSALGPAWTVGPELPAQK</sequence>
<evidence type="ECO:0000313" key="2">
    <source>
        <dbReference type="Proteomes" id="UP000001880"/>
    </source>
</evidence>
<dbReference type="NCBIfam" id="NF040657">
    <property type="entry name" value="immun_SitI3"/>
    <property type="match status" value="1"/>
</dbReference>
<dbReference type="Proteomes" id="UP000001880">
    <property type="component" value="Chromosome"/>
</dbReference>
<proteinExistence type="predicted"/>
<accession>D0LS78</accession>
<reference evidence="1 2" key="1">
    <citation type="journal article" date="2010" name="Stand. Genomic Sci.">
        <title>Complete genome sequence of Haliangium ochraceum type strain (SMP-2).</title>
        <authorList>
            <consortium name="US DOE Joint Genome Institute (JGI-PGF)"/>
            <person name="Ivanova N."/>
            <person name="Daum C."/>
            <person name="Lang E."/>
            <person name="Abt B."/>
            <person name="Kopitz M."/>
            <person name="Saunders E."/>
            <person name="Lapidus A."/>
            <person name="Lucas S."/>
            <person name="Glavina Del Rio T."/>
            <person name="Nolan M."/>
            <person name="Tice H."/>
            <person name="Copeland A."/>
            <person name="Cheng J.F."/>
            <person name="Chen F."/>
            <person name="Bruce D."/>
            <person name="Goodwin L."/>
            <person name="Pitluck S."/>
            <person name="Mavromatis K."/>
            <person name="Pati A."/>
            <person name="Mikhailova N."/>
            <person name="Chen A."/>
            <person name="Palaniappan K."/>
            <person name="Land M."/>
            <person name="Hauser L."/>
            <person name="Chang Y.J."/>
            <person name="Jeffries C.D."/>
            <person name="Detter J.C."/>
            <person name="Brettin T."/>
            <person name="Rohde M."/>
            <person name="Goker M."/>
            <person name="Bristow J."/>
            <person name="Markowitz V."/>
            <person name="Eisen J.A."/>
            <person name="Hugenholtz P."/>
            <person name="Kyrpides N.C."/>
            <person name="Klenk H.P."/>
        </authorList>
    </citation>
    <scope>NUCLEOTIDE SEQUENCE [LARGE SCALE GENOMIC DNA]</scope>
    <source>
        <strain evidence="2">DSM 14365 / CIP 107738 / JCM 11303 / AJ 13395 / SMP-2</strain>
    </source>
</reference>
<keyword evidence="2" id="KW-1185">Reference proteome</keyword>
<dbReference type="AlphaFoldDB" id="D0LS78"/>
<evidence type="ECO:0000313" key="1">
    <source>
        <dbReference type="EMBL" id="ACY13775.1"/>
    </source>
</evidence>
<dbReference type="RefSeq" id="WP_012826386.1">
    <property type="nucleotide sequence ID" value="NC_013440.1"/>
</dbReference>
<dbReference type="HOGENOM" id="CLU_1728821_0_0_7"/>
<dbReference type="KEGG" id="hoh:Hoch_1208"/>
<organism evidence="1 2">
    <name type="scientific">Haliangium ochraceum (strain DSM 14365 / JCM 11303 / SMP-2)</name>
    <dbReference type="NCBI Taxonomy" id="502025"/>
    <lineage>
        <taxon>Bacteria</taxon>
        <taxon>Pseudomonadati</taxon>
        <taxon>Myxococcota</taxon>
        <taxon>Polyangia</taxon>
        <taxon>Haliangiales</taxon>
        <taxon>Kofleriaceae</taxon>
        <taxon>Haliangium</taxon>
    </lineage>
</organism>